<dbReference type="Proteomes" id="UP000717328">
    <property type="component" value="Unassembled WGS sequence"/>
</dbReference>
<accession>A0A9P7K313</accession>
<gene>
    <name evidence="2" type="ORF">H0H81_000462</name>
</gene>
<protein>
    <submittedName>
        <fullName evidence="2">Uncharacterized protein</fullName>
    </submittedName>
</protein>
<name>A0A9P7K313_9AGAR</name>
<dbReference type="AlphaFoldDB" id="A0A9P7K313"/>
<proteinExistence type="predicted"/>
<reference evidence="2" key="1">
    <citation type="submission" date="2021-02" db="EMBL/GenBank/DDBJ databases">
        <authorList>
            <person name="Nieuwenhuis M."/>
            <person name="Van De Peppel L.J.J."/>
        </authorList>
    </citation>
    <scope>NUCLEOTIDE SEQUENCE</scope>
    <source>
        <strain evidence="2">D49</strain>
    </source>
</reference>
<reference evidence="2" key="2">
    <citation type="submission" date="2021-10" db="EMBL/GenBank/DDBJ databases">
        <title>Phylogenomics reveals ancestral predisposition of the termite-cultivated fungus Termitomyces towards a domesticated lifestyle.</title>
        <authorList>
            <person name="Auxier B."/>
            <person name="Grum-Grzhimaylo A."/>
            <person name="Cardenas M.E."/>
            <person name="Lodge J.D."/>
            <person name="Laessoe T."/>
            <person name="Pedersen O."/>
            <person name="Smith M.E."/>
            <person name="Kuyper T.W."/>
            <person name="Franco-Molano E.A."/>
            <person name="Baroni T.J."/>
            <person name="Aanen D.K."/>
        </authorList>
    </citation>
    <scope>NUCLEOTIDE SEQUENCE</scope>
    <source>
        <strain evidence="2">D49</strain>
    </source>
</reference>
<feature type="compositionally biased region" description="Acidic residues" evidence="1">
    <location>
        <begin position="83"/>
        <end position="95"/>
    </location>
</feature>
<evidence type="ECO:0000313" key="2">
    <source>
        <dbReference type="EMBL" id="KAG5634873.1"/>
    </source>
</evidence>
<feature type="compositionally biased region" description="Low complexity" evidence="1">
    <location>
        <begin position="117"/>
        <end position="142"/>
    </location>
</feature>
<feature type="compositionally biased region" description="Low complexity" evidence="1">
    <location>
        <begin position="70"/>
        <end position="82"/>
    </location>
</feature>
<sequence>TSREYLVIREAPNSFFSSEVQFIRSLSKTGSIMEHEPPSVPPGLSSGPNNTSTSHLDLYFGGEVFHSPHTSDSTSGSGSDSSDSNDSEATLEDTEVFQFGHPLQRMFRVGSSDDDSQSFSESLSRSSTSSFASNSSWSSTSSVTYDMCERPLQLE</sequence>
<evidence type="ECO:0000256" key="1">
    <source>
        <dbReference type="SAM" id="MobiDB-lite"/>
    </source>
</evidence>
<feature type="non-terminal residue" evidence="2">
    <location>
        <position position="1"/>
    </location>
</feature>
<organism evidence="2 3">
    <name type="scientific">Sphagnurus paluster</name>
    <dbReference type="NCBI Taxonomy" id="117069"/>
    <lineage>
        <taxon>Eukaryota</taxon>
        <taxon>Fungi</taxon>
        <taxon>Dikarya</taxon>
        <taxon>Basidiomycota</taxon>
        <taxon>Agaricomycotina</taxon>
        <taxon>Agaricomycetes</taxon>
        <taxon>Agaricomycetidae</taxon>
        <taxon>Agaricales</taxon>
        <taxon>Tricholomatineae</taxon>
        <taxon>Lyophyllaceae</taxon>
        <taxon>Sphagnurus</taxon>
    </lineage>
</organism>
<dbReference type="EMBL" id="JABCKI010006245">
    <property type="protein sequence ID" value="KAG5634873.1"/>
    <property type="molecule type" value="Genomic_DNA"/>
</dbReference>
<comment type="caution">
    <text evidence="2">The sequence shown here is derived from an EMBL/GenBank/DDBJ whole genome shotgun (WGS) entry which is preliminary data.</text>
</comment>
<evidence type="ECO:0000313" key="3">
    <source>
        <dbReference type="Proteomes" id="UP000717328"/>
    </source>
</evidence>
<keyword evidence="3" id="KW-1185">Reference proteome</keyword>
<feature type="region of interest" description="Disordered" evidence="1">
    <location>
        <begin position="32"/>
        <end position="143"/>
    </location>
</feature>